<proteinExistence type="predicted"/>
<dbReference type="EMBL" id="LT670818">
    <property type="protein sequence ID" value="SHG68946.1"/>
    <property type="molecule type" value="Genomic_DNA"/>
</dbReference>
<protein>
    <submittedName>
        <fullName evidence="1">Uncharacterized protein</fullName>
    </submittedName>
</protein>
<dbReference type="AlphaFoldDB" id="A0A1M5LVC2"/>
<reference evidence="1 2" key="1">
    <citation type="submission" date="2016-11" db="EMBL/GenBank/DDBJ databases">
        <authorList>
            <person name="Jaros S."/>
            <person name="Januszkiewicz K."/>
            <person name="Wedrychowicz H."/>
        </authorList>
    </citation>
    <scope>NUCLEOTIDE SEQUENCE [LARGE SCALE GENOMIC DNA]</scope>
    <source>
        <strain evidence="1 2">GAS242</strain>
    </source>
</reference>
<name>A0A1M5LVC2_9BRAD</name>
<dbReference type="RefSeq" id="WP_079567182.1">
    <property type="nucleotide sequence ID" value="NZ_LT670818.1"/>
</dbReference>
<gene>
    <name evidence="1" type="ORF">SAMN05444169_3677</name>
</gene>
<sequence length="115" mass="12823">MTSFRPTEIGQLAIEAKLNLVLGAEAYDRVFPGFEVLEVVDGELRAWAPSEHQAAVIDIRYSGMVAWIAQTVFNSPIQRVNVLLRGLKHDGCEQPAFGAGSRFHGDVDRLREDQR</sequence>
<organism evidence="1 2">
    <name type="scientific">Bradyrhizobium erythrophlei</name>
    <dbReference type="NCBI Taxonomy" id="1437360"/>
    <lineage>
        <taxon>Bacteria</taxon>
        <taxon>Pseudomonadati</taxon>
        <taxon>Pseudomonadota</taxon>
        <taxon>Alphaproteobacteria</taxon>
        <taxon>Hyphomicrobiales</taxon>
        <taxon>Nitrobacteraceae</taxon>
        <taxon>Bradyrhizobium</taxon>
    </lineage>
</organism>
<dbReference type="OrthoDB" id="8240301at2"/>
<accession>A0A1M5LVC2</accession>
<evidence type="ECO:0000313" key="1">
    <source>
        <dbReference type="EMBL" id="SHG68946.1"/>
    </source>
</evidence>
<dbReference type="Proteomes" id="UP000190675">
    <property type="component" value="Chromosome I"/>
</dbReference>
<evidence type="ECO:0000313" key="2">
    <source>
        <dbReference type="Proteomes" id="UP000190675"/>
    </source>
</evidence>